<keyword evidence="5 7" id="KW-0378">Hydrolase</keyword>
<dbReference type="SUPFAM" id="SSF54211">
    <property type="entry name" value="Ribosomal protein S5 domain 2-like"/>
    <property type="match status" value="1"/>
</dbReference>
<keyword evidence="6 7" id="KW-0694">RNA-binding</keyword>
<dbReference type="Pfam" id="PF00825">
    <property type="entry name" value="Ribonuclease_P"/>
    <property type="match status" value="1"/>
</dbReference>
<keyword evidence="4 7" id="KW-0255">Endonuclease</keyword>
<evidence type="ECO:0000256" key="5">
    <source>
        <dbReference type="ARBA" id="ARBA00022801"/>
    </source>
</evidence>
<dbReference type="EC" id="3.1.26.5" evidence="7 8"/>
<evidence type="ECO:0000313" key="10">
    <source>
        <dbReference type="Proteomes" id="UP000194903"/>
    </source>
</evidence>
<dbReference type="RefSeq" id="WP_087019621.1">
    <property type="nucleotide sequence ID" value="NZ_CP178353.1"/>
</dbReference>
<dbReference type="InterPro" id="IPR020539">
    <property type="entry name" value="RNase_P_CS"/>
</dbReference>
<evidence type="ECO:0000256" key="1">
    <source>
        <dbReference type="ARBA" id="ARBA00002663"/>
    </source>
</evidence>
<sequence length="116" mass="13331">MKNTLKENRDFRRLYARGRSASSDCLVVYALRNKYGEGRLGITVGVKLGSAVRRNRVKRVIREIYRLHKDELRPNTDLVVVARHRAVTASYAQMERAFLRCIAQLGLNRTKEGKPS</sequence>
<evidence type="ECO:0000313" key="9">
    <source>
        <dbReference type="EMBL" id="OUM20754.1"/>
    </source>
</evidence>
<dbReference type="Proteomes" id="UP000194903">
    <property type="component" value="Unassembled WGS sequence"/>
</dbReference>
<proteinExistence type="inferred from homology"/>
<dbReference type="InterPro" id="IPR020568">
    <property type="entry name" value="Ribosomal_Su5_D2-typ_SF"/>
</dbReference>
<dbReference type="HAMAP" id="MF_00227">
    <property type="entry name" value="RNase_P"/>
    <property type="match status" value="1"/>
</dbReference>
<organism evidence="9 10">
    <name type="scientific">Butyricicoccus porcorum</name>
    <dbReference type="NCBI Taxonomy" id="1945634"/>
    <lineage>
        <taxon>Bacteria</taxon>
        <taxon>Bacillati</taxon>
        <taxon>Bacillota</taxon>
        <taxon>Clostridia</taxon>
        <taxon>Eubacteriales</taxon>
        <taxon>Butyricicoccaceae</taxon>
        <taxon>Butyricicoccus</taxon>
    </lineage>
</organism>
<dbReference type="PANTHER" id="PTHR33992">
    <property type="entry name" value="RIBONUCLEASE P PROTEIN COMPONENT"/>
    <property type="match status" value="1"/>
</dbReference>
<comment type="subunit">
    <text evidence="7">Consists of a catalytic RNA component (M1 or rnpB) and a protein subunit.</text>
</comment>
<gene>
    <name evidence="7" type="primary">rnpA</name>
    <name evidence="9" type="ORF">CBW42_07985</name>
</gene>
<reference evidence="9 10" key="1">
    <citation type="submission" date="2017-05" db="EMBL/GenBank/DDBJ databases">
        <title>Butyricicoccus porcorum sp. nov. a butyrate-producing bacterium from the swine intestinal tract.</title>
        <authorList>
            <person name="Trachsel J."/>
            <person name="Humphrey S."/>
            <person name="Allen H.K."/>
        </authorList>
    </citation>
    <scope>NUCLEOTIDE SEQUENCE [LARGE SCALE GENOMIC DNA]</scope>
    <source>
        <strain evidence="9">BB10</strain>
    </source>
</reference>
<dbReference type="OrthoDB" id="9810867at2"/>
<dbReference type="PANTHER" id="PTHR33992:SF1">
    <property type="entry name" value="RIBONUCLEASE P PROTEIN COMPONENT"/>
    <property type="match status" value="1"/>
</dbReference>
<dbReference type="EMBL" id="NHOC01000005">
    <property type="protein sequence ID" value="OUM20754.1"/>
    <property type="molecule type" value="Genomic_DNA"/>
</dbReference>
<evidence type="ECO:0000256" key="7">
    <source>
        <dbReference type="HAMAP-Rule" id="MF_00227"/>
    </source>
</evidence>
<evidence type="ECO:0000256" key="8">
    <source>
        <dbReference type="NCBIfam" id="TIGR00188"/>
    </source>
</evidence>
<dbReference type="AlphaFoldDB" id="A0A252F4P4"/>
<comment type="function">
    <text evidence="1 7">RNaseP catalyzes the removal of the 5'-leader sequence from pre-tRNA to produce the mature 5'-terminus. It can also cleave other RNA substrates such as 4.5S RNA. The protein component plays an auxiliary but essential role in vivo by binding to the 5'-leader sequence and broadening the substrate specificity of the ribozyme.</text>
</comment>
<dbReference type="GO" id="GO:0001682">
    <property type="term" value="P:tRNA 5'-leader removal"/>
    <property type="evidence" value="ECO:0007669"/>
    <property type="project" value="UniProtKB-UniRule"/>
</dbReference>
<keyword evidence="10" id="KW-1185">Reference proteome</keyword>
<comment type="catalytic activity">
    <reaction evidence="7">
        <text>Endonucleolytic cleavage of RNA, removing 5'-extranucleotides from tRNA precursor.</text>
        <dbReference type="EC" id="3.1.26.5"/>
    </reaction>
</comment>
<evidence type="ECO:0000256" key="6">
    <source>
        <dbReference type="ARBA" id="ARBA00022884"/>
    </source>
</evidence>
<dbReference type="InterPro" id="IPR014721">
    <property type="entry name" value="Ribsml_uS5_D2-typ_fold_subgr"/>
</dbReference>
<evidence type="ECO:0000256" key="3">
    <source>
        <dbReference type="ARBA" id="ARBA00022722"/>
    </source>
</evidence>
<dbReference type="Gene3D" id="3.30.230.10">
    <property type="match status" value="1"/>
</dbReference>
<dbReference type="NCBIfam" id="TIGR00188">
    <property type="entry name" value="rnpA"/>
    <property type="match status" value="1"/>
</dbReference>
<dbReference type="GO" id="GO:0042781">
    <property type="term" value="F:3'-tRNA processing endoribonuclease activity"/>
    <property type="evidence" value="ECO:0007669"/>
    <property type="project" value="TreeGrafter"/>
</dbReference>
<keyword evidence="2 7" id="KW-0819">tRNA processing</keyword>
<dbReference type="PROSITE" id="PS00648">
    <property type="entry name" value="RIBONUCLEASE_P"/>
    <property type="match status" value="1"/>
</dbReference>
<evidence type="ECO:0000256" key="2">
    <source>
        <dbReference type="ARBA" id="ARBA00022694"/>
    </source>
</evidence>
<evidence type="ECO:0000256" key="4">
    <source>
        <dbReference type="ARBA" id="ARBA00022759"/>
    </source>
</evidence>
<dbReference type="GO" id="GO:0030677">
    <property type="term" value="C:ribonuclease P complex"/>
    <property type="evidence" value="ECO:0007669"/>
    <property type="project" value="TreeGrafter"/>
</dbReference>
<dbReference type="GO" id="GO:0004526">
    <property type="term" value="F:ribonuclease P activity"/>
    <property type="evidence" value="ECO:0007669"/>
    <property type="project" value="UniProtKB-UniRule"/>
</dbReference>
<dbReference type="GO" id="GO:0000049">
    <property type="term" value="F:tRNA binding"/>
    <property type="evidence" value="ECO:0007669"/>
    <property type="project" value="UniProtKB-UniRule"/>
</dbReference>
<accession>A0A252F4P4</accession>
<comment type="similarity">
    <text evidence="7">Belongs to the RnpA family.</text>
</comment>
<comment type="caution">
    <text evidence="9">The sequence shown here is derived from an EMBL/GenBank/DDBJ whole genome shotgun (WGS) entry which is preliminary data.</text>
</comment>
<keyword evidence="3 7" id="KW-0540">Nuclease</keyword>
<dbReference type="InterPro" id="IPR000100">
    <property type="entry name" value="RNase_P"/>
</dbReference>
<name>A0A252F4P4_9FIRM</name>
<protein>
    <recommendedName>
        <fullName evidence="7 8">Ribonuclease P protein component</fullName>
        <shortName evidence="7">RNase P protein</shortName>
        <shortName evidence="7">RNaseP protein</shortName>
        <ecNumber evidence="7 8">3.1.26.5</ecNumber>
    </recommendedName>
    <alternativeName>
        <fullName evidence="7">Protein C5</fullName>
    </alternativeName>
</protein>